<feature type="transmembrane region" description="Helical" evidence="1">
    <location>
        <begin position="220"/>
        <end position="240"/>
    </location>
</feature>
<evidence type="ECO:0000313" key="4">
    <source>
        <dbReference type="Proteomes" id="UP001500622"/>
    </source>
</evidence>
<dbReference type="EMBL" id="BAABGN010000002">
    <property type="protein sequence ID" value="GAA4417715.1"/>
    <property type="molecule type" value="Genomic_DNA"/>
</dbReference>
<sequence length="245" mass="25866">MSARAVLLAVATAVLAVLAVPPAYATPTPGAPVADPQAEPDVPSEVARWFRTQGWEVLANRASSQLELEPGQRDEATLGLVRTVSTWSPGYIAGTDPDPPTVEAEQWISPVRLDSQGVGVLQVSLGEDGEVGDASLMPTAGLADVLLSLAPGDLVIHDPVLDAWFTIMDGEVRPLDDAAQNSLAGTLPVEAYQPFVADRYRSDTGTGQQPADTVPTWEPVAWAGSVLLLLLAWAATIVWLRRDSG</sequence>
<evidence type="ECO:0008006" key="5">
    <source>
        <dbReference type="Google" id="ProtNLM"/>
    </source>
</evidence>
<evidence type="ECO:0000256" key="2">
    <source>
        <dbReference type="SAM" id="SignalP"/>
    </source>
</evidence>
<proteinExistence type="predicted"/>
<accession>A0ABP8KVT6</accession>
<dbReference type="RefSeq" id="WP_345215045.1">
    <property type="nucleotide sequence ID" value="NZ_BAABGN010000002.1"/>
</dbReference>
<comment type="caution">
    <text evidence="3">The sequence shown here is derived from an EMBL/GenBank/DDBJ whole genome shotgun (WGS) entry which is preliminary data.</text>
</comment>
<keyword evidence="4" id="KW-1185">Reference proteome</keyword>
<protein>
    <recommendedName>
        <fullName evidence="5">SURF1-like protein</fullName>
    </recommendedName>
</protein>
<reference evidence="4" key="1">
    <citation type="journal article" date="2019" name="Int. J. Syst. Evol. Microbiol.">
        <title>The Global Catalogue of Microorganisms (GCM) 10K type strain sequencing project: providing services to taxonomists for standard genome sequencing and annotation.</title>
        <authorList>
            <consortium name="The Broad Institute Genomics Platform"/>
            <consortium name="The Broad Institute Genome Sequencing Center for Infectious Disease"/>
            <person name="Wu L."/>
            <person name="Ma J."/>
        </authorList>
    </citation>
    <scope>NUCLEOTIDE SEQUENCE [LARGE SCALE GENOMIC DNA]</scope>
    <source>
        <strain evidence="4">JCM 17810</strain>
    </source>
</reference>
<keyword evidence="1" id="KW-1133">Transmembrane helix</keyword>
<keyword evidence="1" id="KW-0812">Transmembrane</keyword>
<keyword evidence="2" id="KW-0732">Signal</keyword>
<feature type="chain" id="PRO_5046691975" description="SURF1-like protein" evidence="2">
    <location>
        <begin position="26"/>
        <end position="245"/>
    </location>
</feature>
<evidence type="ECO:0000256" key="1">
    <source>
        <dbReference type="SAM" id="Phobius"/>
    </source>
</evidence>
<organism evidence="3 4">
    <name type="scientific">Georgenia halophila</name>
    <dbReference type="NCBI Taxonomy" id="620889"/>
    <lineage>
        <taxon>Bacteria</taxon>
        <taxon>Bacillati</taxon>
        <taxon>Actinomycetota</taxon>
        <taxon>Actinomycetes</taxon>
        <taxon>Micrococcales</taxon>
        <taxon>Bogoriellaceae</taxon>
        <taxon>Georgenia</taxon>
    </lineage>
</organism>
<name>A0ABP8KVT6_9MICO</name>
<dbReference type="Proteomes" id="UP001500622">
    <property type="component" value="Unassembled WGS sequence"/>
</dbReference>
<gene>
    <name evidence="3" type="ORF">GCM10023169_06450</name>
</gene>
<keyword evidence="1" id="KW-0472">Membrane</keyword>
<feature type="signal peptide" evidence="2">
    <location>
        <begin position="1"/>
        <end position="25"/>
    </location>
</feature>
<evidence type="ECO:0000313" key="3">
    <source>
        <dbReference type="EMBL" id="GAA4417715.1"/>
    </source>
</evidence>